<organism evidence="10 11">
    <name type="scientific">Streptomyces ficellus</name>
    <dbReference type="NCBI Taxonomy" id="1977088"/>
    <lineage>
        <taxon>Bacteria</taxon>
        <taxon>Bacillati</taxon>
        <taxon>Actinomycetota</taxon>
        <taxon>Actinomycetes</taxon>
        <taxon>Kitasatosporales</taxon>
        <taxon>Streptomycetaceae</taxon>
        <taxon>Streptomyces</taxon>
    </lineage>
</organism>
<evidence type="ECO:0000259" key="8">
    <source>
        <dbReference type="Pfam" id="PF02770"/>
    </source>
</evidence>
<keyword evidence="5 6" id="KW-0560">Oxidoreductase</keyword>
<dbReference type="Pfam" id="PF02770">
    <property type="entry name" value="Acyl-CoA_dh_M"/>
    <property type="match status" value="1"/>
</dbReference>
<dbReference type="InterPro" id="IPR046373">
    <property type="entry name" value="Acyl-CoA_Oxase/DH_mid-dom_sf"/>
</dbReference>
<dbReference type="PIRSF" id="PIRSF016578">
    <property type="entry name" value="HsaA"/>
    <property type="match status" value="1"/>
</dbReference>
<dbReference type="FunFam" id="1.20.140.10:FF:000001">
    <property type="entry name" value="Acyl-CoA dehydrogenase"/>
    <property type="match status" value="1"/>
</dbReference>
<name>A0A6I6EZJ6_9ACTN</name>
<accession>A0A6I6EZJ6</accession>
<dbReference type="InterPro" id="IPR036250">
    <property type="entry name" value="AcylCo_DH-like_C"/>
</dbReference>
<dbReference type="FunFam" id="2.40.110.10:FF:000002">
    <property type="entry name" value="Acyl-CoA dehydrogenase fadE12"/>
    <property type="match status" value="1"/>
</dbReference>
<protein>
    <submittedName>
        <fullName evidence="10">Acyl-CoA dehydrogenase</fullName>
    </submittedName>
</protein>
<dbReference type="PANTHER" id="PTHR48083:SF2">
    <property type="entry name" value="MEDIUM-CHAIN SPECIFIC ACYL-COA DEHYDROGENASE, MITOCHONDRIAL"/>
    <property type="match status" value="1"/>
</dbReference>
<gene>
    <name evidence="10" type="ORF">EIZ62_01555</name>
</gene>
<feature type="domain" description="Acyl-CoA oxidase/dehydrogenase middle" evidence="8">
    <location>
        <begin position="120"/>
        <end position="212"/>
    </location>
</feature>
<evidence type="ECO:0000256" key="2">
    <source>
        <dbReference type="ARBA" id="ARBA00009347"/>
    </source>
</evidence>
<evidence type="ECO:0000259" key="7">
    <source>
        <dbReference type="Pfam" id="PF00441"/>
    </source>
</evidence>
<dbReference type="SUPFAM" id="SSF47203">
    <property type="entry name" value="Acyl-CoA dehydrogenase C-terminal domain-like"/>
    <property type="match status" value="1"/>
</dbReference>
<dbReference type="AlphaFoldDB" id="A0A6I6EZJ6"/>
<dbReference type="EMBL" id="CP034279">
    <property type="protein sequence ID" value="QGV77083.1"/>
    <property type="molecule type" value="Genomic_DNA"/>
</dbReference>
<reference evidence="10 11" key="1">
    <citation type="submission" date="2018-12" db="EMBL/GenBank/DDBJ databases">
        <title>Complete genome sequence of Streptomyces ficellus NRRL8067, the producer of ficellomycin, feldamycin and nojirimycin.</title>
        <authorList>
            <person name="Zhang H."/>
            <person name="Yue R."/>
            <person name="Liu Y."/>
            <person name="Li M."/>
            <person name="Mu H."/>
            <person name="Zhang J."/>
        </authorList>
    </citation>
    <scope>NUCLEOTIDE SEQUENCE [LARGE SCALE GENOMIC DNA]</scope>
    <source>
        <strain evidence="10 11">NRRL 8067</strain>
    </source>
</reference>
<dbReference type="KEGG" id="sfic:EIZ62_01555"/>
<evidence type="ECO:0000259" key="9">
    <source>
        <dbReference type="Pfam" id="PF02771"/>
    </source>
</evidence>
<keyword evidence="4 6" id="KW-0274">FAD</keyword>
<dbReference type="Pfam" id="PF00441">
    <property type="entry name" value="Acyl-CoA_dh_1"/>
    <property type="match status" value="1"/>
</dbReference>
<dbReference type="Gene3D" id="1.10.540.10">
    <property type="entry name" value="Acyl-CoA dehydrogenase/oxidase, N-terminal domain"/>
    <property type="match status" value="1"/>
</dbReference>
<comment type="similarity">
    <text evidence="2 6">Belongs to the acyl-CoA dehydrogenase family.</text>
</comment>
<dbReference type="InterPro" id="IPR006091">
    <property type="entry name" value="Acyl-CoA_Oxase/DH_mid-dom"/>
</dbReference>
<evidence type="ECO:0000313" key="10">
    <source>
        <dbReference type="EMBL" id="QGV77083.1"/>
    </source>
</evidence>
<dbReference type="OrthoDB" id="3176804at2"/>
<sequence>MDFRLTARQQELKSAARRLTDVITAYENECEENNGLPPQAHADIRDAVLASGLQAVNMPAEWGGAGLTIFEQAVVQEELGRLTGALWDMVWRPANALRFCTPEQRERYLEPVIRGERRDCYAVTEPHAGSDPRNLATTATPTADGDWILNGEKWFVTVGDHADFMIVLAAAGEDRAPTLFLVDKDTPGIEMTRVPRFMHTFVYEHPEFTFTDVRVPAGAVLGGVGEGYDITRSWFTEERLMIAARTIGAAERALELARDWAVERRQFGTRIADFQLIQGMLADSAVDIAVNRAYTHQVAWEVTEGAGDRKTLHAKAAIAKLAASEASGRVIDRCVQIFGGRGYDRSYPVERLYRELRVDRIWEGTSEIQRLIVAGELIKRGTGVLQLPVA</sequence>
<proteinExistence type="inferred from homology"/>
<keyword evidence="11" id="KW-1185">Reference proteome</keyword>
<dbReference type="GO" id="GO:0033539">
    <property type="term" value="P:fatty acid beta-oxidation using acyl-CoA dehydrogenase"/>
    <property type="evidence" value="ECO:0007669"/>
    <property type="project" value="TreeGrafter"/>
</dbReference>
<dbReference type="InterPro" id="IPR009075">
    <property type="entry name" value="AcylCo_DH/oxidase_C"/>
</dbReference>
<dbReference type="InterPro" id="IPR037069">
    <property type="entry name" value="AcylCoA_DH/ox_N_sf"/>
</dbReference>
<feature type="domain" description="Acyl-CoA dehydrogenase/oxidase N-terminal" evidence="9">
    <location>
        <begin position="6"/>
        <end position="116"/>
    </location>
</feature>
<dbReference type="GO" id="GO:0003995">
    <property type="term" value="F:acyl-CoA dehydrogenase activity"/>
    <property type="evidence" value="ECO:0007669"/>
    <property type="project" value="TreeGrafter"/>
</dbReference>
<dbReference type="PANTHER" id="PTHR48083">
    <property type="entry name" value="MEDIUM-CHAIN SPECIFIC ACYL-COA DEHYDROGENASE, MITOCHONDRIAL-RELATED"/>
    <property type="match status" value="1"/>
</dbReference>
<dbReference type="InterPro" id="IPR009100">
    <property type="entry name" value="AcylCoA_DH/oxidase_NM_dom_sf"/>
</dbReference>
<evidence type="ECO:0000256" key="4">
    <source>
        <dbReference type="ARBA" id="ARBA00022827"/>
    </source>
</evidence>
<feature type="domain" description="Acyl-CoA dehydrogenase/oxidase C-terminal" evidence="7">
    <location>
        <begin position="225"/>
        <end position="376"/>
    </location>
</feature>
<evidence type="ECO:0000313" key="11">
    <source>
        <dbReference type="Proteomes" id="UP000422572"/>
    </source>
</evidence>
<dbReference type="Proteomes" id="UP000422572">
    <property type="component" value="Chromosome"/>
</dbReference>
<dbReference type="Pfam" id="PF02771">
    <property type="entry name" value="Acyl-CoA_dh_N"/>
    <property type="match status" value="1"/>
</dbReference>
<dbReference type="RefSeq" id="WP_156690906.1">
    <property type="nucleotide sequence ID" value="NZ_CP034279.1"/>
</dbReference>
<dbReference type="SUPFAM" id="SSF56645">
    <property type="entry name" value="Acyl-CoA dehydrogenase NM domain-like"/>
    <property type="match status" value="1"/>
</dbReference>
<evidence type="ECO:0000256" key="1">
    <source>
        <dbReference type="ARBA" id="ARBA00001974"/>
    </source>
</evidence>
<dbReference type="InterPro" id="IPR050741">
    <property type="entry name" value="Acyl-CoA_dehydrogenase"/>
</dbReference>
<dbReference type="Gene3D" id="1.20.140.10">
    <property type="entry name" value="Butyryl-CoA Dehydrogenase, subunit A, domain 3"/>
    <property type="match status" value="1"/>
</dbReference>
<dbReference type="InterPro" id="IPR013786">
    <property type="entry name" value="AcylCoA_DH/ox_N"/>
</dbReference>
<dbReference type="GO" id="GO:0050660">
    <property type="term" value="F:flavin adenine dinucleotide binding"/>
    <property type="evidence" value="ECO:0007669"/>
    <property type="project" value="InterPro"/>
</dbReference>
<evidence type="ECO:0000256" key="5">
    <source>
        <dbReference type="ARBA" id="ARBA00023002"/>
    </source>
</evidence>
<evidence type="ECO:0000256" key="3">
    <source>
        <dbReference type="ARBA" id="ARBA00022630"/>
    </source>
</evidence>
<dbReference type="Gene3D" id="2.40.110.10">
    <property type="entry name" value="Butyryl-CoA Dehydrogenase, subunit A, domain 2"/>
    <property type="match status" value="1"/>
</dbReference>
<evidence type="ECO:0000256" key="6">
    <source>
        <dbReference type="RuleBase" id="RU362125"/>
    </source>
</evidence>
<keyword evidence="3 6" id="KW-0285">Flavoprotein</keyword>
<dbReference type="GO" id="GO:0005737">
    <property type="term" value="C:cytoplasm"/>
    <property type="evidence" value="ECO:0007669"/>
    <property type="project" value="TreeGrafter"/>
</dbReference>
<dbReference type="CDD" id="cd00567">
    <property type="entry name" value="ACAD"/>
    <property type="match status" value="1"/>
</dbReference>
<comment type="cofactor">
    <cofactor evidence="1 6">
        <name>FAD</name>
        <dbReference type="ChEBI" id="CHEBI:57692"/>
    </cofactor>
</comment>